<keyword evidence="1" id="KW-0472">Membrane</keyword>
<organism evidence="2 3">
    <name type="scientific">Paraburkholderia phenazinium</name>
    <dbReference type="NCBI Taxonomy" id="60549"/>
    <lineage>
        <taxon>Bacteria</taxon>
        <taxon>Pseudomonadati</taxon>
        <taxon>Pseudomonadota</taxon>
        <taxon>Betaproteobacteria</taxon>
        <taxon>Burkholderiales</taxon>
        <taxon>Burkholderiaceae</taxon>
        <taxon>Paraburkholderia</taxon>
    </lineage>
</organism>
<keyword evidence="1" id="KW-0812">Transmembrane</keyword>
<dbReference type="AlphaFoldDB" id="A0A1G8ES25"/>
<evidence type="ECO:0000313" key="3">
    <source>
        <dbReference type="Proteomes" id="UP000199706"/>
    </source>
</evidence>
<feature type="transmembrane region" description="Helical" evidence="1">
    <location>
        <begin position="37"/>
        <end position="54"/>
    </location>
</feature>
<name>A0A1G8ES25_9BURK</name>
<sequence length="57" mass="6101">MREKNIFYRLRIVTGCAAVGGLTASIFFGWIDRSVDMHTVGAVIGAGAASLKVFNIV</sequence>
<reference evidence="2 3" key="1">
    <citation type="submission" date="2016-10" db="EMBL/GenBank/DDBJ databases">
        <authorList>
            <person name="de Groot N.N."/>
        </authorList>
    </citation>
    <scope>NUCLEOTIDE SEQUENCE [LARGE SCALE GENOMIC DNA]</scope>
    <source>
        <strain evidence="2 3">LMG 2247</strain>
    </source>
</reference>
<feature type="transmembrane region" description="Helical" evidence="1">
    <location>
        <begin position="12"/>
        <end position="31"/>
    </location>
</feature>
<accession>A0A1G8ES25</accession>
<keyword evidence="1" id="KW-1133">Transmembrane helix</keyword>
<proteinExistence type="predicted"/>
<protein>
    <submittedName>
        <fullName evidence="2">Uncharacterized protein</fullName>
    </submittedName>
</protein>
<evidence type="ECO:0000313" key="2">
    <source>
        <dbReference type="EMBL" id="SDH72637.1"/>
    </source>
</evidence>
<evidence type="ECO:0000256" key="1">
    <source>
        <dbReference type="SAM" id="Phobius"/>
    </source>
</evidence>
<dbReference type="Proteomes" id="UP000199706">
    <property type="component" value="Unassembled WGS sequence"/>
</dbReference>
<gene>
    <name evidence="2" type="ORF">SAMN05216466_112207</name>
</gene>
<dbReference type="EMBL" id="FNCJ01000012">
    <property type="protein sequence ID" value="SDH72637.1"/>
    <property type="molecule type" value="Genomic_DNA"/>
</dbReference>